<sequence>MLCWYIMLRKYPDIQLRGRGFRNYVIGYRNICPLKFGSYASEEYVTVFKNKIYSTDSSSDTVTSYDMEGNTHWKWQNHDEIKGICGVAVDNNSNVYVAGVNSGRIAIISSDGKLFKSLQPEGIKMPKAIHYNKKTNKLLISEDCGDAGLYSVY</sequence>
<gene>
    <name evidence="1" type="ORF">MEDL_39925</name>
</gene>
<dbReference type="EMBL" id="CAJPWZ010001945">
    <property type="protein sequence ID" value="CAG2226923.1"/>
    <property type="molecule type" value="Genomic_DNA"/>
</dbReference>
<proteinExistence type="predicted"/>
<reference evidence="1" key="1">
    <citation type="submission" date="2021-03" db="EMBL/GenBank/DDBJ databases">
        <authorList>
            <person name="Bekaert M."/>
        </authorList>
    </citation>
    <scope>NUCLEOTIDE SEQUENCE</scope>
</reference>
<dbReference type="InterPro" id="IPR011042">
    <property type="entry name" value="6-blade_b-propeller_TolB-like"/>
</dbReference>
<dbReference type="OrthoDB" id="6119439at2759"/>
<dbReference type="Proteomes" id="UP000683360">
    <property type="component" value="Unassembled WGS sequence"/>
</dbReference>
<dbReference type="Gene3D" id="2.120.10.30">
    <property type="entry name" value="TolB, C-terminal domain"/>
    <property type="match status" value="1"/>
</dbReference>
<dbReference type="AlphaFoldDB" id="A0A8S3TCU9"/>
<keyword evidence="2" id="KW-1185">Reference proteome</keyword>
<protein>
    <submittedName>
        <fullName evidence="1">Uncharacterized protein</fullName>
    </submittedName>
</protein>
<dbReference type="SUPFAM" id="SSF101898">
    <property type="entry name" value="NHL repeat"/>
    <property type="match status" value="1"/>
</dbReference>
<evidence type="ECO:0000313" key="2">
    <source>
        <dbReference type="Proteomes" id="UP000683360"/>
    </source>
</evidence>
<name>A0A8S3TCU9_MYTED</name>
<evidence type="ECO:0000313" key="1">
    <source>
        <dbReference type="EMBL" id="CAG2226923.1"/>
    </source>
</evidence>
<comment type="caution">
    <text evidence="1">The sequence shown here is derived from an EMBL/GenBank/DDBJ whole genome shotgun (WGS) entry which is preliminary data.</text>
</comment>
<accession>A0A8S3TCU9</accession>
<organism evidence="1 2">
    <name type="scientific">Mytilus edulis</name>
    <name type="common">Blue mussel</name>
    <dbReference type="NCBI Taxonomy" id="6550"/>
    <lineage>
        <taxon>Eukaryota</taxon>
        <taxon>Metazoa</taxon>
        <taxon>Spiralia</taxon>
        <taxon>Lophotrochozoa</taxon>
        <taxon>Mollusca</taxon>
        <taxon>Bivalvia</taxon>
        <taxon>Autobranchia</taxon>
        <taxon>Pteriomorphia</taxon>
        <taxon>Mytilida</taxon>
        <taxon>Mytiloidea</taxon>
        <taxon>Mytilidae</taxon>
        <taxon>Mytilinae</taxon>
        <taxon>Mytilus</taxon>
    </lineage>
</organism>